<dbReference type="PANTHER" id="PTHR10884:SF14">
    <property type="entry name" value="NADH DEHYDROGENASE [UBIQUINONE] IRON-SULFUR PROTEIN 3, MITOCHONDRIAL"/>
    <property type="match status" value="1"/>
</dbReference>
<dbReference type="PANTHER" id="PTHR10884">
    <property type="entry name" value="NADH DEHYDROGENASE UBIQUINONE IRON-SULFUR PROTEIN 3"/>
    <property type="match status" value="1"/>
</dbReference>
<comment type="function">
    <text evidence="3">NDH-1 shuttles electrons from NADH, via FMN and iron-sulfur (Fe-S) centers, to quinones in the respiratory chain. The immediate electron acceptor for the enzyme in this species is believed to be ubiquinone. Couples the redox reaction to proton translocation (for every two electrons transferred, four hydrogen ions are translocated across the cytoplasmic membrane), and thus conserves the redox energy in a proton gradient.</text>
</comment>
<dbReference type="PROSITE" id="PS00542">
    <property type="entry name" value="COMPLEX1_30K"/>
    <property type="match status" value="1"/>
</dbReference>
<evidence type="ECO:0000259" key="6">
    <source>
        <dbReference type="Pfam" id="PF00329"/>
    </source>
</evidence>
<dbReference type="GO" id="GO:0050136">
    <property type="term" value="F:NADH dehydrogenase (quinone) (non-electrogenic) activity"/>
    <property type="evidence" value="ECO:0007669"/>
    <property type="project" value="UniProtKB-UniRule"/>
</dbReference>
<evidence type="ECO:0000313" key="8">
    <source>
        <dbReference type="Proteomes" id="UP000593765"/>
    </source>
</evidence>
<protein>
    <recommendedName>
        <fullName evidence="3">NADH-quinone oxidoreductase subunit C</fullName>
        <ecNumber evidence="3">7.1.1.-</ecNumber>
    </recommendedName>
    <alternativeName>
        <fullName evidence="3">NADH dehydrogenase I subunit C</fullName>
    </alternativeName>
    <alternativeName>
        <fullName evidence="3">NDH-1 subunit C</fullName>
    </alternativeName>
</protein>
<feature type="domain" description="NADH:ubiquinone oxidoreductase 30kDa subunit" evidence="6">
    <location>
        <begin position="31"/>
        <end position="149"/>
    </location>
</feature>
<comment type="catalytic activity">
    <reaction evidence="3 5">
        <text>a quinone + NADH + 5 H(+)(in) = a quinol + NAD(+) + 4 H(+)(out)</text>
        <dbReference type="Rhea" id="RHEA:57888"/>
        <dbReference type="ChEBI" id="CHEBI:15378"/>
        <dbReference type="ChEBI" id="CHEBI:24646"/>
        <dbReference type="ChEBI" id="CHEBI:57540"/>
        <dbReference type="ChEBI" id="CHEBI:57945"/>
        <dbReference type="ChEBI" id="CHEBI:132124"/>
    </reaction>
</comment>
<dbReference type="GO" id="GO:0048038">
    <property type="term" value="F:quinone binding"/>
    <property type="evidence" value="ECO:0007669"/>
    <property type="project" value="UniProtKB-KW"/>
</dbReference>
<evidence type="ECO:0000256" key="2">
    <source>
        <dbReference type="ARBA" id="ARBA00022448"/>
    </source>
</evidence>
<dbReference type="SUPFAM" id="SSF143243">
    <property type="entry name" value="Nqo5-like"/>
    <property type="match status" value="1"/>
</dbReference>
<keyword evidence="3" id="KW-1003">Cell membrane</keyword>
<dbReference type="InterPro" id="IPR010218">
    <property type="entry name" value="NADH_DH_suC"/>
</dbReference>
<keyword evidence="3" id="KW-0472">Membrane</keyword>
<dbReference type="InterPro" id="IPR037232">
    <property type="entry name" value="NADH_quin_OxRdtase_su_C/D-like"/>
</dbReference>
<organism evidence="7 8">
    <name type="scientific">Humisphaera borealis</name>
    <dbReference type="NCBI Taxonomy" id="2807512"/>
    <lineage>
        <taxon>Bacteria</taxon>
        <taxon>Pseudomonadati</taxon>
        <taxon>Planctomycetota</taxon>
        <taxon>Phycisphaerae</taxon>
        <taxon>Tepidisphaerales</taxon>
        <taxon>Tepidisphaeraceae</taxon>
        <taxon>Humisphaera</taxon>
    </lineage>
</organism>
<keyword evidence="3 4" id="KW-1278">Translocase</keyword>
<dbReference type="NCBIfam" id="TIGR01961">
    <property type="entry name" value="NuoC_fam"/>
    <property type="match status" value="1"/>
</dbReference>
<keyword evidence="2 3" id="KW-0813">Transport</keyword>
<evidence type="ECO:0000256" key="4">
    <source>
        <dbReference type="RuleBase" id="RU003456"/>
    </source>
</evidence>
<dbReference type="KEGG" id="hbs:IPV69_19935"/>
<dbReference type="InterPro" id="IPR020396">
    <property type="entry name" value="NADH_UbQ_OxRdtase_CS"/>
</dbReference>
<evidence type="ECO:0000313" key="7">
    <source>
        <dbReference type="EMBL" id="QOV88497.1"/>
    </source>
</evidence>
<dbReference type="GO" id="GO:0008137">
    <property type="term" value="F:NADH dehydrogenase (ubiquinone) activity"/>
    <property type="evidence" value="ECO:0007669"/>
    <property type="project" value="InterPro"/>
</dbReference>
<name>A0A7M2WSL8_9BACT</name>
<dbReference type="RefSeq" id="WP_206291482.1">
    <property type="nucleotide sequence ID" value="NZ_CP063458.1"/>
</dbReference>
<dbReference type="InterPro" id="IPR001268">
    <property type="entry name" value="NADH_UbQ_OxRdtase_30kDa_su"/>
</dbReference>
<dbReference type="Proteomes" id="UP000593765">
    <property type="component" value="Chromosome"/>
</dbReference>
<reference evidence="7 8" key="1">
    <citation type="submission" date="2020-10" db="EMBL/GenBank/DDBJ databases">
        <title>Wide distribution of Phycisphaera-like planctomycetes from WD2101 soil group in peatlands and genome analysis of the first cultivated representative.</title>
        <authorList>
            <person name="Dedysh S.N."/>
            <person name="Beletsky A.V."/>
            <person name="Ivanova A."/>
            <person name="Kulichevskaya I.S."/>
            <person name="Suzina N.E."/>
            <person name="Philippov D.A."/>
            <person name="Rakitin A.L."/>
            <person name="Mardanov A.V."/>
            <person name="Ravin N.V."/>
        </authorList>
    </citation>
    <scope>NUCLEOTIDE SEQUENCE [LARGE SCALE GENOMIC DNA]</scope>
    <source>
        <strain evidence="7 8">M1803</strain>
    </source>
</reference>
<dbReference type="EC" id="7.1.1.-" evidence="3"/>
<sequence length="166" mass="19177">MATTEQIFEAIVGRFGDQVETISAGPHPRLQLQADRWLDVATYLHDEPTLRFDWLRCLSGVDYAADGKLAAVYDLWSFDHRHDLAVKVFVARDDARIPSVAHLWRAADWHEREAFDLVGITFTGHPDLRRILLADDWVSHPLQKDYVFPREYHGIPGSVELDWQQK</sequence>
<dbReference type="Gene3D" id="3.30.460.80">
    <property type="entry name" value="NADH:ubiquinone oxidoreductase, 30kDa subunit"/>
    <property type="match status" value="1"/>
</dbReference>
<accession>A0A7M2WSL8</accession>
<keyword evidence="3 4" id="KW-0520">NAD</keyword>
<evidence type="ECO:0000256" key="5">
    <source>
        <dbReference type="RuleBase" id="RU003582"/>
    </source>
</evidence>
<keyword evidence="3" id="KW-0830">Ubiquinone</keyword>
<dbReference type="Pfam" id="PF00329">
    <property type="entry name" value="Complex1_30kDa"/>
    <property type="match status" value="1"/>
</dbReference>
<dbReference type="EMBL" id="CP063458">
    <property type="protein sequence ID" value="QOV88497.1"/>
    <property type="molecule type" value="Genomic_DNA"/>
</dbReference>
<keyword evidence="8" id="KW-1185">Reference proteome</keyword>
<evidence type="ECO:0000256" key="3">
    <source>
        <dbReference type="HAMAP-Rule" id="MF_01357"/>
    </source>
</evidence>
<comment type="subcellular location">
    <subcellularLocation>
        <location evidence="3">Cell membrane</location>
        <topology evidence="3">Peripheral membrane protein</topology>
        <orientation evidence="3">Cytoplasmic side</orientation>
    </subcellularLocation>
</comment>
<dbReference type="HAMAP" id="MF_01357">
    <property type="entry name" value="NDH1_NuoC"/>
    <property type="match status" value="1"/>
</dbReference>
<comment type="subunit">
    <text evidence="3">NDH-1 is composed of 14 different subunits. Subunits NuoB, C, D, E, F, and G constitute the peripheral sector of the complex.</text>
</comment>
<keyword evidence="3 5" id="KW-0874">Quinone</keyword>
<comment type="similarity">
    <text evidence="1 3 4">Belongs to the complex I 30 kDa subunit family.</text>
</comment>
<dbReference type="GO" id="GO:0005886">
    <property type="term" value="C:plasma membrane"/>
    <property type="evidence" value="ECO:0007669"/>
    <property type="project" value="UniProtKB-SubCell"/>
</dbReference>
<dbReference type="AlphaFoldDB" id="A0A7M2WSL8"/>
<evidence type="ECO:0000256" key="1">
    <source>
        <dbReference type="ARBA" id="ARBA00007569"/>
    </source>
</evidence>
<proteinExistence type="inferred from homology"/>
<gene>
    <name evidence="3" type="primary">nuoC</name>
    <name evidence="7" type="ORF">IPV69_19935</name>
</gene>